<protein>
    <submittedName>
        <fullName evidence="2">Uncharacterized protein</fullName>
    </submittedName>
</protein>
<keyword evidence="3" id="KW-1185">Reference proteome</keyword>
<dbReference type="Proteomes" id="UP001189429">
    <property type="component" value="Unassembled WGS sequence"/>
</dbReference>
<sequence length="162" mass="17577">MRGLGMAADTLWSTSATRWRCHSGLGDVRGEVIQGHGSGGERSRLAVLGRCSHAAISDTFFAEVARDHLDAEQKRTNHDMNILGHLEDAPPGGRAGPPLRAVGPPSSRTWDPPTTARLRTKMRTGRSPVGDGRPATRPSQYPSRWCASRYHPCKKVGTHYAA</sequence>
<dbReference type="EMBL" id="CAUYUJ010014801">
    <property type="protein sequence ID" value="CAK0846159.1"/>
    <property type="molecule type" value="Genomic_DNA"/>
</dbReference>
<feature type="region of interest" description="Disordered" evidence="1">
    <location>
        <begin position="88"/>
        <end position="144"/>
    </location>
</feature>
<evidence type="ECO:0000313" key="2">
    <source>
        <dbReference type="EMBL" id="CAK0846159.1"/>
    </source>
</evidence>
<organism evidence="2 3">
    <name type="scientific">Prorocentrum cordatum</name>
    <dbReference type="NCBI Taxonomy" id="2364126"/>
    <lineage>
        <taxon>Eukaryota</taxon>
        <taxon>Sar</taxon>
        <taxon>Alveolata</taxon>
        <taxon>Dinophyceae</taxon>
        <taxon>Prorocentrales</taxon>
        <taxon>Prorocentraceae</taxon>
        <taxon>Prorocentrum</taxon>
    </lineage>
</organism>
<reference evidence="2" key="1">
    <citation type="submission" date="2023-10" db="EMBL/GenBank/DDBJ databases">
        <authorList>
            <person name="Chen Y."/>
            <person name="Shah S."/>
            <person name="Dougan E. K."/>
            <person name="Thang M."/>
            <person name="Chan C."/>
        </authorList>
    </citation>
    <scope>NUCLEOTIDE SEQUENCE [LARGE SCALE GENOMIC DNA]</scope>
</reference>
<proteinExistence type="predicted"/>
<evidence type="ECO:0000313" key="3">
    <source>
        <dbReference type="Proteomes" id="UP001189429"/>
    </source>
</evidence>
<evidence type="ECO:0000256" key="1">
    <source>
        <dbReference type="SAM" id="MobiDB-lite"/>
    </source>
</evidence>
<comment type="caution">
    <text evidence="2">The sequence shown here is derived from an EMBL/GenBank/DDBJ whole genome shotgun (WGS) entry which is preliminary data.</text>
</comment>
<feature type="compositionally biased region" description="Low complexity" evidence="1">
    <location>
        <begin position="89"/>
        <end position="105"/>
    </location>
</feature>
<accession>A0ABN9TJP4</accession>
<gene>
    <name evidence="2" type="ORF">PCOR1329_LOCUS39745</name>
</gene>
<name>A0ABN9TJP4_9DINO</name>